<name>A0ABX5SZ72_9MICO</name>
<accession>A0ABX5SZ72</accession>
<feature type="signal peptide" evidence="3">
    <location>
        <begin position="1"/>
        <end position="27"/>
    </location>
</feature>
<evidence type="ECO:0000256" key="3">
    <source>
        <dbReference type="SAM" id="SignalP"/>
    </source>
</evidence>
<protein>
    <recommendedName>
        <fullName evidence="4">Leucine-binding protein domain-containing protein</fullName>
    </recommendedName>
</protein>
<dbReference type="PROSITE" id="PS51257">
    <property type="entry name" value="PROKAR_LIPOPROTEIN"/>
    <property type="match status" value="1"/>
</dbReference>
<evidence type="ECO:0000313" key="5">
    <source>
        <dbReference type="EMBL" id="QBR90427.1"/>
    </source>
</evidence>
<comment type="similarity">
    <text evidence="1">Belongs to the leucine-binding protein family.</text>
</comment>
<dbReference type="InterPro" id="IPR028082">
    <property type="entry name" value="Peripla_BP_I"/>
</dbReference>
<dbReference type="RefSeq" id="WP_135070393.1">
    <property type="nucleotide sequence ID" value="NZ_CP038266.1"/>
</dbReference>
<dbReference type="InterPro" id="IPR051010">
    <property type="entry name" value="BCAA_transport"/>
</dbReference>
<dbReference type="EMBL" id="CP038266">
    <property type="protein sequence ID" value="QBR90427.1"/>
    <property type="molecule type" value="Genomic_DNA"/>
</dbReference>
<dbReference type="Proteomes" id="UP000295748">
    <property type="component" value="Chromosome"/>
</dbReference>
<dbReference type="Pfam" id="PF13458">
    <property type="entry name" value="Peripla_BP_6"/>
    <property type="match status" value="1"/>
</dbReference>
<evidence type="ECO:0000256" key="1">
    <source>
        <dbReference type="ARBA" id="ARBA00010062"/>
    </source>
</evidence>
<feature type="domain" description="Leucine-binding protein" evidence="4">
    <location>
        <begin position="36"/>
        <end position="384"/>
    </location>
</feature>
<dbReference type="SUPFAM" id="SSF53822">
    <property type="entry name" value="Periplasmic binding protein-like I"/>
    <property type="match status" value="1"/>
</dbReference>
<sequence>MKHGKAALALISVPILLAVSGCSGTDAADSDDASGTVSLGVIAPMSGNFAQVGDHISEGFALGVKHAQEDGLAPDVTFEIDVKDDQADAQVAAQSARDFMSDGTMLLGGMLTTPACSAVAPLADQAGGVLITSVCAGNELSGVYADEKPYERTFAVAPRDTMVSDALATVLAEQFPTVTDYNVFGFDYAWGRDTWSGYIDGVKAAGVDAAVNQEYWVPLGETNYRSQVSALSNGLGEPDSSAMFLSTYGAGTTAFLQQAEAFEIVDRVALLASAGGYEPVARGLGGAAPEMWNAYDYAYAAYDNEFNTRFVEEFLEAADERPMAWSYDGYLTGYAYVAAIDAAGSADPDAVVEALAGLEFEGSSGTLRFDPETHQLIAPVVVTQSIGNPDAPEGVEFLETFVVPAEDLIDTH</sequence>
<organism evidence="5 6">
    <name type="scientific">Microbacterium wangchenii</name>
    <dbReference type="NCBI Taxonomy" id="2541726"/>
    <lineage>
        <taxon>Bacteria</taxon>
        <taxon>Bacillati</taxon>
        <taxon>Actinomycetota</taxon>
        <taxon>Actinomycetes</taxon>
        <taxon>Micrococcales</taxon>
        <taxon>Microbacteriaceae</taxon>
        <taxon>Microbacterium</taxon>
    </lineage>
</organism>
<dbReference type="Gene3D" id="3.40.50.2300">
    <property type="match status" value="2"/>
</dbReference>
<dbReference type="PANTHER" id="PTHR30483:SF6">
    <property type="entry name" value="PERIPLASMIC BINDING PROTEIN OF ABC TRANSPORTER FOR NATURAL AMINO ACIDS"/>
    <property type="match status" value="1"/>
</dbReference>
<keyword evidence="6" id="KW-1185">Reference proteome</keyword>
<evidence type="ECO:0000259" key="4">
    <source>
        <dbReference type="Pfam" id="PF13458"/>
    </source>
</evidence>
<keyword evidence="2 3" id="KW-0732">Signal</keyword>
<gene>
    <name evidence="5" type="ORF">E4K62_18115</name>
</gene>
<evidence type="ECO:0000313" key="6">
    <source>
        <dbReference type="Proteomes" id="UP000295748"/>
    </source>
</evidence>
<feature type="chain" id="PRO_5046955526" description="Leucine-binding protein domain-containing protein" evidence="3">
    <location>
        <begin position="28"/>
        <end position="412"/>
    </location>
</feature>
<dbReference type="PANTHER" id="PTHR30483">
    <property type="entry name" value="LEUCINE-SPECIFIC-BINDING PROTEIN"/>
    <property type="match status" value="1"/>
</dbReference>
<evidence type="ECO:0000256" key="2">
    <source>
        <dbReference type="ARBA" id="ARBA00022729"/>
    </source>
</evidence>
<proteinExistence type="inferred from homology"/>
<dbReference type="InterPro" id="IPR028081">
    <property type="entry name" value="Leu-bd"/>
</dbReference>
<reference evidence="5 6" key="1">
    <citation type="submission" date="2019-03" db="EMBL/GenBank/DDBJ databases">
        <authorList>
            <person name="Dong K."/>
        </authorList>
    </citation>
    <scope>NUCLEOTIDE SEQUENCE [LARGE SCALE GENOMIC DNA]</scope>
    <source>
        <strain evidence="6">dk512</strain>
    </source>
</reference>